<comment type="catalytic activity">
    <reaction evidence="1">
        <text>ATP + protein L-histidine = ADP + protein N-phospho-L-histidine.</text>
        <dbReference type="EC" id="2.7.13.3"/>
    </reaction>
</comment>
<evidence type="ECO:0000256" key="8">
    <source>
        <dbReference type="ARBA" id="ARBA00023012"/>
    </source>
</evidence>
<feature type="transmembrane region" description="Helical" evidence="9">
    <location>
        <begin position="70"/>
        <end position="91"/>
    </location>
</feature>
<organism evidence="11 12">
    <name type="scientific">Nocardioides caeni</name>
    <dbReference type="NCBI Taxonomy" id="574700"/>
    <lineage>
        <taxon>Bacteria</taxon>
        <taxon>Bacillati</taxon>
        <taxon>Actinomycetota</taxon>
        <taxon>Actinomycetes</taxon>
        <taxon>Propionibacteriales</taxon>
        <taxon>Nocardioidaceae</taxon>
        <taxon>Nocardioides</taxon>
    </lineage>
</organism>
<feature type="domain" description="Signal transduction histidine kinase subgroup 3 dimerisation and phosphoacceptor" evidence="10">
    <location>
        <begin position="185"/>
        <end position="250"/>
    </location>
</feature>
<keyword evidence="4" id="KW-0808">Transferase</keyword>
<keyword evidence="9" id="KW-0812">Transmembrane</keyword>
<dbReference type="SUPFAM" id="SSF55874">
    <property type="entry name" value="ATPase domain of HSP90 chaperone/DNA topoisomerase II/histidine kinase"/>
    <property type="match status" value="1"/>
</dbReference>
<dbReference type="RefSeq" id="WP_136560838.1">
    <property type="nucleotide sequence ID" value="NZ_BAABLS010000004.1"/>
</dbReference>
<keyword evidence="5" id="KW-0547">Nucleotide-binding</keyword>
<evidence type="ECO:0000256" key="7">
    <source>
        <dbReference type="ARBA" id="ARBA00022840"/>
    </source>
</evidence>
<dbReference type="AlphaFoldDB" id="A0A4S8NMB6"/>
<dbReference type="Pfam" id="PF07730">
    <property type="entry name" value="HisKA_3"/>
    <property type="match status" value="1"/>
</dbReference>
<name>A0A4S8NMB6_9ACTN</name>
<evidence type="ECO:0000256" key="2">
    <source>
        <dbReference type="ARBA" id="ARBA00012438"/>
    </source>
</evidence>
<evidence type="ECO:0000256" key="1">
    <source>
        <dbReference type="ARBA" id="ARBA00000085"/>
    </source>
</evidence>
<evidence type="ECO:0000256" key="5">
    <source>
        <dbReference type="ARBA" id="ARBA00022741"/>
    </source>
</evidence>
<evidence type="ECO:0000259" key="10">
    <source>
        <dbReference type="Pfam" id="PF07730"/>
    </source>
</evidence>
<dbReference type="InterPro" id="IPR036890">
    <property type="entry name" value="HATPase_C_sf"/>
</dbReference>
<keyword evidence="9" id="KW-1133">Transmembrane helix</keyword>
<dbReference type="PANTHER" id="PTHR24421:SF10">
    <property type="entry name" value="NITRATE_NITRITE SENSOR PROTEIN NARQ"/>
    <property type="match status" value="1"/>
</dbReference>
<evidence type="ECO:0000313" key="12">
    <source>
        <dbReference type="Proteomes" id="UP000307087"/>
    </source>
</evidence>
<evidence type="ECO:0000256" key="9">
    <source>
        <dbReference type="SAM" id="Phobius"/>
    </source>
</evidence>
<comment type="caution">
    <text evidence="11">The sequence shown here is derived from an EMBL/GenBank/DDBJ whole genome shotgun (WGS) entry which is preliminary data.</text>
</comment>
<feature type="transmembrane region" description="Helical" evidence="9">
    <location>
        <begin position="103"/>
        <end position="121"/>
    </location>
</feature>
<feature type="transmembrane region" description="Helical" evidence="9">
    <location>
        <begin position="20"/>
        <end position="39"/>
    </location>
</feature>
<gene>
    <name evidence="11" type="ORF">E9934_00215</name>
</gene>
<keyword evidence="7" id="KW-0067">ATP-binding</keyword>
<dbReference type="GO" id="GO:0016020">
    <property type="term" value="C:membrane"/>
    <property type="evidence" value="ECO:0007669"/>
    <property type="project" value="InterPro"/>
</dbReference>
<dbReference type="OrthoDB" id="227596at2"/>
<reference evidence="11 12" key="1">
    <citation type="journal article" date="2009" name="Int. J. Syst. Evol. Microbiol.">
        <title>Nocardioides caeni sp. nov., isolated from wastewater.</title>
        <authorList>
            <person name="Yoon J.H."/>
            <person name="Kang S.J."/>
            <person name="Park S."/>
            <person name="Kim W."/>
            <person name="Oh T.K."/>
        </authorList>
    </citation>
    <scope>NUCLEOTIDE SEQUENCE [LARGE SCALE GENOMIC DNA]</scope>
    <source>
        <strain evidence="11 12">DSM 23134</strain>
    </source>
</reference>
<keyword evidence="3" id="KW-0597">Phosphoprotein</keyword>
<proteinExistence type="predicted"/>
<protein>
    <recommendedName>
        <fullName evidence="2">histidine kinase</fullName>
        <ecNumber evidence="2">2.7.13.3</ecNumber>
    </recommendedName>
</protein>
<keyword evidence="8" id="KW-0902">Two-component regulatory system</keyword>
<dbReference type="Gene3D" id="1.20.5.1930">
    <property type="match status" value="1"/>
</dbReference>
<dbReference type="Proteomes" id="UP000307087">
    <property type="component" value="Unassembled WGS sequence"/>
</dbReference>
<dbReference type="InterPro" id="IPR050482">
    <property type="entry name" value="Sensor_HK_TwoCompSys"/>
</dbReference>
<evidence type="ECO:0000256" key="4">
    <source>
        <dbReference type="ARBA" id="ARBA00022679"/>
    </source>
</evidence>
<keyword evidence="9" id="KW-0472">Membrane</keyword>
<dbReference type="EC" id="2.7.13.3" evidence="2"/>
<dbReference type="CDD" id="cd16917">
    <property type="entry name" value="HATPase_UhpB-NarQ-NarX-like"/>
    <property type="match status" value="1"/>
</dbReference>
<evidence type="ECO:0000256" key="3">
    <source>
        <dbReference type="ARBA" id="ARBA00022553"/>
    </source>
</evidence>
<dbReference type="GO" id="GO:0005524">
    <property type="term" value="F:ATP binding"/>
    <property type="evidence" value="ECO:0007669"/>
    <property type="project" value="UniProtKB-KW"/>
</dbReference>
<evidence type="ECO:0000313" key="11">
    <source>
        <dbReference type="EMBL" id="THV18123.1"/>
    </source>
</evidence>
<dbReference type="EMBL" id="STGW01000001">
    <property type="protein sequence ID" value="THV18123.1"/>
    <property type="molecule type" value="Genomic_DNA"/>
</dbReference>
<feature type="transmembrane region" description="Helical" evidence="9">
    <location>
        <begin position="46"/>
        <end position="64"/>
    </location>
</feature>
<dbReference type="InterPro" id="IPR011712">
    <property type="entry name" value="Sig_transdc_His_kin_sub3_dim/P"/>
</dbReference>
<feature type="transmembrane region" description="Helical" evidence="9">
    <location>
        <begin position="133"/>
        <end position="154"/>
    </location>
</feature>
<dbReference type="GO" id="GO:0000155">
    <property type="term" value="F:phosphorelay sensor kinase activity"/>
    <property type="evidence" value="ECO:0007669"/>
    <property type="project" value="InterPro"/>
</dbReference>
<dbReference type="GO" id="GO:0046983">
    <property type="term" value="F:protein dimerization activity"/>
    <property type="evidence" value="ECO:0007669"/>
    <property type="project" value="InterPro"/>
</dbReference>
<keyword evidence="6 11" id="KW-0418">Kinase</keyword>
<keyword evidence="12" id="KW-1185">Reference proteome</keyword>
<dbReference type="PANTHER" id="PTHR24421">
    <property type="entry name" value="NITRATE/NITRITE SENSOR PROTEIN NARX-RELATED"/>
    <property type="match status" value="1"/>
</dbReference>
<dbReference type="Gene3D" id="3.30.565.10">
    <property type="entry name" value="Histidine kinase-like ATPase, C-terminal domain"/>
    <property type="match status" value="1"/>
</dbReference>
<evidence type="ECO:0000256" key="6">
    <source>
        <dbReference type="ARBA" id="ARBA00022777"/>
    </source>
</evidence>
<sequence length="401" mass="43363">MERPEPSSFQPPLRWWSHVWRYLLAIALGLVVWVPVMEAQAEEQPLLFWLDLGVGILVLVLVGWRRRWPLAVALLAVLATPLSSLAAGAITLATVSMATRRRWWQIVVVGVLNLAMTWLYYLLQPVSASDPTWLIALLTVAAVSATLAWGMYIGSRRELLWTLRQRAETAEAERDLRATQARSTERARIAREMHDVLAHRISQISMHAGALTFRDDLSAEEMRSSVAVIQAKAHEALTDLREVLGVLRDADGAGPLTGPQPTYADLGALLADARAAGVTIAYDDTLVGGDRLPDAVGRTVYRVVQEGITNAGKHAPAAALRVSVTGSPDDGVTVKLRNALGFGPTRTPGAGLGLVGLAERAELRGGTLSHHVEQASAPGAADTFVLRAWLPWATENEEAAS</sequence>
<accession>A0A4S8NMB6</accession>